<evidence type="ECO:0000256" key="3">
    <source>
        <dbReference type="ARBA" id="ARBA00004477"/>
    </source>
</evidence>
<dbReference type="PANTHER" id="PTHR10835:SF0">
    <property type="entry name" value="SQUALENE MONOOXYGENASE"/>
    <property type="match status" value="1"/>
</dbReference>
<dbReference type="Proteomes" id="UP000224634">
    <property type="component" value="Unassembled WGS sequence"/>
</dbReference>
<dbReference type="Pfam" id="PF01266">
    <property type="entry name" value="DAO"/>
    <property type="match status" value="1"/>
</dbReference>
<name>A0A2B7X8Q0_POLH7</name>
<evidence type="ECO:0000256" key="9">
    <source>
        <dbReference type="ARBA" id="ARBA00022848"/>
    </source>
</evidence>
<evidence type="ECO:0000256" key="8">
    <source>
        <dbReference type="ARBA" id="ARBA00022827"/>
    </source>
</evidence>
<feature type="domain" description="Squalene epoxidase" evidence="19">
    <location>
        <begin position="196"/>
        <end position="471"/>
    </location>
</feature>
<evidence type="ECO:0000256" key="15">
    <source>
        <dbReference type="ARBA" id="ARBA00029435"/>
    </source>
</evidence>
<evidence type="ECO:0000256" key="12">
    <source>
        <dbReference type="ARBA" id="ARBA00023002"/>
    </source>
</evidence>
<dbReference type="SUPFAM" id="SSF51905">
    <property type="entry name" value="FAD/NAD(P)-binding domain"/>
    <property type="match status" value="1"/>
</dbReference>
<dbReference type="OrthoDB" id="1678617at2759"/>
<keyword evidence="8 16" id="KW-0274">FAD</keyword>
<dbReference type="STRING" id="1447883.A0A2B7X8Q0"/>
<evidence type="ECO:0000313" key="20">
    <source>
        <dbReference type="EMBL" id="PGH05269.1"/>
    </source>
</evidence>
<dbReference type="GO" id="GO:0050660">
    <property type="term" value="F:flavin adenine dinucleotide binding"/>
    <property type="evidence" value="ECO:0007669"/>
    <property type="project" value="UniProtKB-UniRule"/>
</dbReference>
<dbReference type="EC" id="1.14.14.17" evidence="16"/>
<keyword evidence="10" id="KW-0752">Steroid biosynthesis</keyword>
<feature type="compositionally biased region" description="Low complexity" evidence="17">
    <location>
        <begin position="1"/>
        <end position="14"/>
    </location>
</feature>
<evidence type="ECO:0000256" key="4">
    <source>
        <dbReference type="ARBA" id="ARBA00008802"/>
    </source>
</evidence>
<dbReference type="PANTHER" id="PTHR10835">
    <property type="entry name" value="SQUALENE MONOOXYGENASE"/>
    <property type="match status" value="1"/>
</dbReference>
<comment type="subcellular location">
    <subcellularLocation>
        <location evidence="3 16">Endoplasmic reticulum membrane</location>
        <topology evidence="3 16">Multi-pass membrane protein</topology>
    </subcellularLocation>
    <subcellularLocation>
        <location evidence="2">Microsome membrane</location>
        <topology evidence="2">Multi-pass membrane protein</topology>
    </subcellularLocation>
</comment>
<organism evidence="20 21">
    <name type="scientific">Polytolypa hystricis (strain UAMH7299)</name>
    <dbReference type="NCBI Taxonomy" id="1447883"/>
    <lineage>
        <taxon>Eukaryota</taxon>
        <taxon>Fungi</taxon>
        <taxon>Dikarya</taxon>
        <taxon>Ascomycota</taxon>
        <taxon>Pezizomycotina</taxon>
        <taxon>Eurotiomycetes</taxon>
        <taxon>Eurotiomycetidae</taxon>
        <taxon>Onygenales</taxon>
        <taxon>Onygenales incertae sedis</taxon>
        <taxon>Polytolypa</taxon>
    </lineage>
</organism>
<evidence type="ECO:0000256" key="5">
    <source>
        <dbReference type="ARBA" id="ARBA00022630"/>
    </source>
</evidence>
<dbReference type="InterPro" id="IPR013698">
    <property type="entry name" value="Squalene_epoxidase"/>
</dbReference>
<comment type="similarity">
    <text evidence="4 16">Belongs to the squalene monooxygenase family.</text>
</comment>
<feature type="transmembrane region" description="Helical" evidence="16">
    <location>
        <begin position="465"/>
        <end position="490"/>
    </location>
</feature>
<keyword evidence="6 16" id="KW-0812">Transmembrane</keyword>
<feature type="region of interest" description="Disordered" evidence="17">
    <location>
        <begin position="1"/>
        <end position="21"/>
    </location>
</feature>
<evidence type="ECO:0000259" key="19">
    <source>
        <dbReference type="Pfam" id="PF08491"/>
    </source>
</evidence>
<evidence type="ECO:0000256" key="7">
    <source>
        <dbReference type="ARBA" id="ARBA00022824"/>
    </source>
</evidence>
<dbReference type="PRINTS" id="PR00420">
    <property type="entry name" value="RNGMNOXGNASE"/>
</dbReference>
<keyword evidence="10" id="KW-0444">Lipid biosynthesis</keyword>
<keyword evidence="9" id="KW-0492">Microsome</keyword>
<evidence type="ECO:0000256" key="17">
    <source>
        <dbReference type="SAM" id="MobiDB-lite"/>
    </source>
</evidence>
<evidence type="ECO:0000256" key="2">
    <source>
        <dbReference type="ARBA" id="ARBA00004154"/>
    </source>
</evidence>
<dbReference type="InterPro" id="IPR036188">
    <property type="entry name" value="FAD/NAD-bd_sf"/>
</dbReference>
<comment type="caution">
    <text evidence="16">Lacks conserved residue(s) required for the propagation of feature annotation.</text>
</comment>
<dbReference type="Gene3D" id="3.50.50.60">
    <property type="entry name" value="FAD/NAD(P)-binding domain"/>
    <property type="match status" value="1"/>
</dbReference>
<keyword evidence="10" id="KW-0443">Lipid metabolism</keyword>
<keyword evidence="11 16" id="KW-1133">Transmembrane helix</keyword>
<keyword evidence="21" id="KW-1185">Reference proteome</keyword>
<evidence type="ECO:0000256" key="1">
    <source>
        <dbReference type="ARBA" id="ARBA00001974"/>
    </source>
</evidence>
<dbReference type="GO" id="GO:0006696">
    <property type="term" value="P:ergosterol biosynthetic process"/>
    <property type="evidence" value="ECO:0007669"/>
    <property type="project" value="TreeGrafter"/>
</dbReference>
<evidence type="ECO:0000259" key="18">
    <source>
        <dbReference type="Pfam" id="PF01266"/>
    </source>
</evidence>
<keyword evidence="7 16" id="KW-0256">Endoplasmic reticulum</keyword>
<evidence type="ECO:0000256" key="11">
    <source>
        <dbReference type="ARBA" id="ARBA00022989"/>
    </source>
</evidence>
<sequence>MAVIPTPTGTTTTNGGDGLLQRKTAKNGYRDVAEQRRIDRHEADVVIIGAGIVGCTLAVALGNQGRSVLLLEKSWKEPDRIVGEFLQPGGVQALEELGLRHCLEGIDAIPAKGMTVVYYGDKVPIYYPKRDDGKEARFEGRSFHHGRFITNLRQAAISTPNVTVVETTAVSTVTSTTDNTVLGVECTTNGQKDSFFAPLTFVADGYASKFRKLYLPHTPRVKSKFWGLELIDAELPVPGFGHVLLSDGPPVLLYQIGQHETRALVDIPDNLPSASVANGGVKAHLQNVVLPSLPECVQPSFQAALEKGRMRSMPNSFLPPTTNRTPGLVFLGDSLNMRHPLTGGGMTVGFKDVILIRELLSPENVPTFKDTKLVLKQMSNLHWRRKSSSTAINILAQALYSLFAANDANLKILQRGCFRYFQLGQVHGPISLLGGLVGEPSVLFRHFYTVAFLSMWEHLRASPVYMLPLTILQCIAVFWTACLVIFPFIFAEMRA</sequence>
<proteinExistence type="inferred from homology"/>
<accession>A0A2B7X8Q0</accession>
<protein>
    <recommendedName>
        <fullName evidence="16">Squalene monooxygenase</fullName>
        <ecNumber evidence="16">1.14.14.17</ecNumber>
    </recommendedName>
</protein>
<dbReference type="Pfam" id="PF08491">
    <property type="entry name" value="SE"/>
    <property type="match status" value="1"/>
</dbReference>
<dbReference type="GO" id="GO:0005789">
    <property type="term" value="C:endoplasmic reticulum membrane"/>
    <property type="evidence" value="ECO:0007669"/>
    <property type="project" value="UniProtKB-SubCell"/>
</dbReference>
<evidence type="ECO:0000256" key="14">
    <source>
        <dbReference type="ARBA" id="ARBA00023221"/>
    </source>
</evidence>
<gene>
    <name evidence="20" type="ORF">AJ80_08377</name>
</gene>
<reference evidence="20 21" key="1">
    <citation type="submission" date="2017-10" db="EMBL/GenBank/DDBJ databases">
        <title>Comparative genomics in systemic dimorphic fungi from Ajellomycetaceae.</title>
        <authorList>
            <person name="Munoz J.F."/>
            <person name="Mcewen J.G."/>
            <person name="Clay O.K."/>
            <person name="Cuomo C.A."/>
        </authorList>
    </citation>
    <scope>NUCLEOTIDE SEQUENCE [LARGE SCALE GENOMIC DNA]</scope>
    <source>
        <strain evidence="20 21">UAMH7299</strain>
    </source>
</reference>
<dbReference type="InterPro" id="IPR040125">
    <property type="entry name" value="Squalene_monox"/>
</dbReference>
<evidence type="ECO:0000256" key="13">
    <source>
        <dbReference type="ARBA" id="ARBA00023136"/>
    </source>
</evidence>
<dbReference type="EMBL" id="PDNA01000189">
    <property type="protein sequence ID" value="PGH05269.1"/>
    <property type="molecule type" value="Genomic_DNA"/>
</dbReference>
<comment type="function">
    <text evidence="16">Catalyzes the stereospecific oxidation of squalene to (S)-2,3-epoxysqualene, and is considered to be a rate-limiting enzyme in steroid biosynthesis.</text>
</comment>
<comment type="catalytic activity">
    <reaction evidence="16">
        <text>squalene + reduced [NADPH--hemoprotein reductase] + O2 = (S)-2,3-epoxysqualene + oxidized [NADPH--hemoprotein reductase] + H2O + H(+)</text>
        <dbReference type="Rhea" id="RHEA:25282"/>
        <dbReference type="Rhea" id="RHEA-COMP:11964"/>
        <dbReference type="Rhea" id="RHEA-COMP:11965"/>
        <dbReference type="ChEBI" id="CHEBI:15377"/>
        <dbReference type="ChEBI" id="CHEBI:15378"/>
        <dbReference type="ChEBI" id="CHEBI:15379"/>
        <dbReference type="ChEBI" id="CHEBI:15440"/>
        <dbReference type="ChEBI" id="CHEBI:15441"/>
        <dbReference type="ChEBI" id="CHEBI:57618"/>
        <dbReference type="ChEBI" id="CHEBI:58210"/>
        <dbReference type="EC" id="1.14.14.17"/>
    </reaction>
</comment>
<evidence type="ECO:0000256" key="6">
    <source>
        <dbReference type="ARBA" id="ARBA00022692"/>
    </source>
</evidence>
<keyword evidence="5 16" id="KW-0285">Flavoprotein</keyword>
<evidence type="ECO:0000256" key="10">
    <source>
        <dbReference type="ARBA" id="ARBA00022955"/>
    </source>
</evidence>
<dbReference type="InterPro" id="IPR006076">
    <property type="entry name" value="FAD-dep_OxRdtase"/>
</dbReference>
<keyword evidence="12 16" id="KW-0560">Oxidoreductase</keyword>
<comment type="pathway">
    <text evidence="15">Steroid metabolism; ergosterol biosynthesis.</text>
</comment>
<evidence type="ECO:0000313" key="21">
    <source>
        <dbReference type="Proteomes" id="UP000224634"/>
    </source>
</evidence>
<comment type="caution">
    <text evidence="20">The sequence shown here is derived from an EMBL/GenBank/DDBJ whole genome shotgun (WGS) entry which is preliminary data.</text>
</comment>
<keyword evidence="14" id="KW-0753">Steroid metabolism</keyword>
<keyword evidence="13 16" id="KW-0472">Membrane</keyword>
<dbReference type="GO" id="GO:0004506">
    <property type="term" value="F:squalene monooxygenase activity"/>
    <property type="evidence" value="ECO:0007669"/>
    <property type="project" value="UniProtKB-UniRule"/>
</dbReference>
<dbReference type="FunFam" id="3.50.50.60:FF:000166">
    <property type="entry name" value="Squalene monooxygenase Erg1"/>
    <property type="match status" value="1"/>
</dbReference>
<comment type="cofactor">
    <cofactor evidence="1 16">
        <name>FAD</name>
        <dbReference type="ChEBI" id="CHEBI:57692"/>
    </cofactor>
</comment>
<dbReference type="AlphaFoldDB" id="A0A2B7X8Q0"/>
<feature type="domain" description="FAD dependent oxidoreductase" evidence="18">
    <location>
        <begin position="44"/>
        <end position="74"/>
    </location>
</feature>
<dbReference type="UniPathway" id="UPA00767">
    <property type="reaction ID" value="UER00752"/>
</dbReference>
<evidence type="ECO:0000256" key="16">
    <source>
        <dbReference type="RuleBase" id="RU367121"/>
    </source>
</evidence>